<protein>
    <submittedName>
        <fullName evidence="1">Uncharacterized protein</fullName>
    </submittedName>
</protein>
<evidence type="ECO:0000313" key="2">
    <source>
        <dbReference type="Proteomes" id="UP000257109"/>
    </source>
</evidence>
<dbReference type="EMBL" id="QJKJ01016225">
    <property type="protein sequence ID" value="RDX61293.1"/>
    <property type="molecule type" value="Genomic_DNA"/>
</dbReference>
<organism evidence="1 2">
    <name type="scientific">Mucuna pruriens</name>
    <name type="common">Velvet bean</name>
    <name type="synonym">Dolichos pruriens</name>
    <dbReference type="NCBI Taxonomy" id="157652"/>
    <lineage>
        <taxon>Eukaryota</taxon>
        <taxon>Viridiplantae</taxon>
        <taxon>Streptophyta</taxon>
        <taxon>Embryophyta</taxon>
        <taxon>Tracheophyta</taxon>
        <taxon>Spermatophyta</taxon>
        <taxon>Magnoliopsida</taxon>
        <taxon>eudicotyledons</taxon>
        <taxon>Gunneridae</taxon>
        <taxon>Pentapetalae</taxon>
        <taxon>rosids</taxon>
        <taxon>fabids</taxon>
        <taxon>Fabales</taxon>
        <taxon>Fabaceae</taxon>
        <taxon>Papilionoideae</taxon>
        <taxon>50 kb inversion clade</taxon>
        <taxon>NPAAA clade</taxon>
        <taxon>indigoferoid/millettioid clade</taxon>
        <taxon>Phaseoleae</taxon>
        <taxon>Mucuna</taxon>
    </lineage>
</organism>
<reference evidence="1" key="1">
    <citation type="submission" date="2018-05" db="EMBL/GenBank/DDBJ databases">
        <title>Draft genome of Mucuna pruriens seed.</title>
        <authorList>
            <person name="Nnadi N.E."/>
            <person name="Vos R."/>
            <person name="Hasami M.H."/>
            <person name="Devisetty U.K."/>
            <person name="Aguiy J.C."/>
        </authorList>
    </citation>
    <scope>NUCLEOTIDE SEQUENCE [LARGE SCALE GENOMIC DNA]</scope>
    <source>
        <strain evidence="1">JCA_2017</strain>
    </source>
</reference>
<keyword evidence="2" id="KW-1185">Reference proteome</keyword>
<feature type="non-terminal residue" evidence="1">
    <location>
        <position position="64"/>
    </location>
</feature>
<accession>A0A371E5L2</accession>
<sequence length="64" mass="7658">MFGEMLSKNCRVDEKSLKLVAWYILFSVFLLKKAMASRVQTQALPLRLIEDWELRHNQKNIGYW</sequence>
<comment type="caution">
    <text evidence="1">The sequence shown here is derived from an EMBL/GenBank/DDBJ whole genome shotgun (WGS) entry which is preliminary data.</text>
</comment>
<dbReference type="AlphaFoldDB" id="A0A371E5L2"/>
<dbReference type="Proteomes" id="UP000257109">
    <property type="component" value="Unassembled WGS sequence"/>
</dbReference>
<proteinExistence type="predicted"/>
<gene>
    <name evidence="1" type="ORF">CR513_60492</name>
</gene>
<name>A0A371E5L2_MUCPR</name>
<evidence type="ECO:0000313" key="1">
    <source>
        <dbReference type="EMBL" id="RDX61293.1"/>
    </source>
</evidence>